<feature type="compositionally biased region" description="Low complexity" evidence="4">
    <location>
        <begin position="32"/>
        <end position="44"/>
    </location>
</feature>
<proteinExistence type="inferred from homology"/>
<dbReference type="InterPro" id="IPR028081">
    <property type="entry name" value="Leu-bd"/>
</dbReference>
<accession>A0ABU1DBF1</accession>
<comment type="caution">
    <text evidence="6">The sequence shown here is derived from an EMBL/GenBank/DDBJ whole genome shotgun (WGS) entry which is preliminary data.</text>
</comment>
<dbReference type="NCBIfam" id="TIGR03863">
    <property type="entry name" value="PQQ_ABC_bind"/>
    <property type="match status" value="1"/>
</dbReference>
<gene>
    <name evidence="6" type="ORF">IHQ68_01980</name>
</gene>
<evidence type="ECO:0000313" key="7">
    <source>
        <dbReference type="Proteomes" id="UP001181622"/>
    </source>
</evidence>
<dbReference type="Proteomes" id="UP001181622">
    <property type="component" value="Unassembled WGS sequence"/>
</dbReference>
<dbReference type="Gene3D" id="3.40.50.2300">
    <property type="match status" value="2"/>
</dbReference>
<evidence type="ECO:0000256" key="4">
    <source>
        <dbReference type="SAM" id="MobiDB-lite"/>
    </source>
</evidence>
<keyword evidence="2" id="KW-0732">Signal</keyword>
<comment type="similarity">
    <text evidence="1">Belongs to the leucine-binding protein family.</text>
</comment>
<dbReference type="Pfam" id="PF13458">
    <property type="entry name" value="Peripla_BP_6"/>
    <property type="match status" value="1"/>
</dbReference>
<feature type="compositionally biased region" description="Basic and acidic residues" evidence="4">
    <location>
        <begin position="67"/>
        <end position="77"/>
    </location>
</feature>
<sequence>MGLGGAAALAAAALAAVLAALLVAGGTRAFPAQPQGAAQPDAAPSAPPPVRKPRDLKTVAIHYVERRIERPAPRNNEDPLPDDQGLRGAELGVADSNASGRFVGLRFDLKPTVVEPGADIAAAFAEIAAREAPRFVVVNAPAADLLALADSPAAKDVVIFNVSATDTRLRDADCRARVLHVIPSRDMLADALMQFLTFKRWMRILLVAGPSEGDRLYAEAVRRSARKFGLRIVEEKTFDARGADIRDSATDELTLATRGPEHDVVAVADEADEFGDALPYNTASPRPVVGTHGMTPAAWGGPVEAWAAVQLQDRFKKLAGRRMDSVDYSGWMAVHAVGEAAVQLKSADTAAISRLLFDDTFEVGGFKGRALSFRGWNGQLRQPVYLLWPGAVVATAPIEGFLHQRTEMDTLGLDQPESACKAMKGRA</sequence>
<dbReference type="PANTHER" id="PTHR30483:SF6">
    <property type="entry name" value="PERIPLASMIC BINDING PROTEIN OF ABC TRANSPORTER FOR NATURAL AMINO ACIDS"/>
    <property type="match status" value="1"/>
</dbReference>
<organism evidence="6 7">
    <name type="scientific">Chelatococcus sambhunathii</name>
    <dbReference type="NCBI Taxonomy" id="363953"/>
    <lineage>
        <taxon>Bacteria</taxon>
        <taxon>Pseudomonadati</taxon>
        <taxon>Pseudomonadota</taxon>
        <taxon>Alphaproteobacteria</taxon>
        <taxon>Hyphomicrobiales</taxon>
        <taxon>Chelatococcaceae</taxon>
        <taxon>Chelatococcus</taxon>
    </lineage>
</organism>
<keyword evidence="3" id="KW-0813">Transport</keyword>
<dbReference type="InterPro" id="IPR051010">
    <property type="entry name" value="BCAA_transport"/>
</dbReference>
<reference evidence="6" key="1">
    <citation type="submission" date="2020-10" db="EMBL/GenBank/DDBJ databases">
        <authorList>
            <person name="Abbas A."/>
            <person name="Razzaq R."/>
            <person name="Waqas M."/>
            <person name="Abbas N."/>
            <person name="Nielsen T.K."/>
            <person name="Hansen L.H."/>
            <person name="Hussain S."/>
            <person name="Shahid M."/>
        </authorList>
    </citation>
    <scope>NUCLEOTIDE SEQUENCE</scope>
    <source>
        <strain evidence="6">S14</strain>
    </source>
</reference>
<dbReference type="InterPro" id="IPR028082">
    <property type="entry name" value="Peripla_BP_I"/>
</dbReference>
<name>A0ABU1DBF1_9HYPH</name>
<protein>
    <submittedName>
        <fullName evidence="6">ABC transporter substrate-binding protein</fullName>
    </submittedName>
</protein>
<evidence type="ECO:0000256" key="2">
    <source>
        <dbReference type="ARBA" id="ARBA00022729"/>
    </source>
</evidence>
<dbReference type="CDD" id="cd06268">
    <property type="entry name" value="PBP1_ABC_transporter_LIVBP-like"/>
    <property type="match status" value="1"/>
</dbReference>
<dbReference type="InterPro" id="IPR022478">
    <property type="entry name" value="ABC_transptr_sub-bd_PQQ"/>
</dbReference>
<evidence type="ECO:0000259" key="5">
    <source>
        <dbReference type="Pfam" id="PF13458"/>
    </source>
</evidence>
<evidence type="ECO:0000256" key="3">
    <source>
        <dbReference type="ARBA" id="ARBA00022970"/>
    </source>
</evidence>
<keyword evidence="7" id="KW-1185">Reference proteome</keyword>
<evidence type="ECO:0000313" key="6">
    <source>
        <dbReference type="EMBL" id="MDR4305391.1"/>
    </source>
</evidence>
<keyword evidence="3" id="KW-0029">Amino-acid transport</keyword>
<feature type="domain" description="Leucine-binding protein" evidence="5">
    <location>
        <begin position="86"/>
        <end position="386"/>
    </location>
</feature>
<feature type="region of interest" description="Disordered" evidence="4">
    <location>
        <begin position="32"/>
        <end position="54"/>
    </location>
</feature>
<feature type="region of interest" description="Disordered" evidence="4">
    <location>
        <begin position="67"/>
        <end position="88"/>
    </location>
</feature>
<evidence type="ECO:0000256" key="1">
    <source>
        <dbReference type="ARBA" id="ARBA00010062"/>
    </source>
</evidence>
<dbReference type="SUPFAM" id="SSF53822">
    <property type="entry name" value="Periplasmic binding protein-like I"/>
    <property type="match status" value="1"/>
</dbReference>
<dbReference type="PANTHER" id="PTHR30483">
    <property type="entry name" value="LEUCINE-SPECIFIC-BINDING PROTEIN"/>
    <property type="match status" value="1"/>
</dbReference>
<dbReference type="EMBL" id="JADBEO010000003">
    <property type="protein sequence ID" value="MDR4305391.1"/>
    <property type="molecule type" value="Genomic_DNA"/>
</dbReference>